<organism evidence="2 3">
    <name type="scientific">Caerostris extrusa</name>
    <name type="common">Bark spider</name>
    <name type="synonym">Caerostris bankana</name>
    <dbReference type="NCBI Taxonomy" id="172846"/>
    <lineage>
        <taxon>Eukaryota</taxon>
        <taxon>Metazoa</taxon>
        <taxon>Ecdysozoa</taxon>
        <taxon>Arthropoda</taxon>
        <taxon>Chelicerata</taxon>
        <taxon>Arachnida</taxon>
        <taxon>Araneae</taxon>
        <taxon>Araneomorphae</taxon>
        <taxon>Entelegynae</taxon>
        <taxon>Araneoidea</taxon>
        <taxon>Araneidae</taxon>
        <taxon>Caerostris</taxon>
    </lineage>
</organism>
<accession>A0AAV4NEJ4</accession>
<evidence type="ECO:0000256" key="1">
    <source>
        <dbReference type="SAM" id="MobiDB-lite"/>
    </source>
</evidence>
<protein>
    <submittedName>
        <fullName evidence="2">Uncharacterized protein</fullName>
    </submittedName>
</protein>
<reference evidence="2 3" key="1">
    <citation type="submission" date="2021-06" db="EMBL/GenBank/DDBJ databases">
        <title>Caerostris extrusa draft genome.</title>
        <authorList>
            <person name="Kono N."/>
            <person name="Arakawa K."/>
        </authorList>
    </citation>
    <scope>NUCLEOTIDE SEQUENCE [LARGE SCALE GENOMIC DNA]</scope>
</reference>
<comment type="caution">
    <text evidence="2">The sequence shown here is derived from an EMBL/GenBank/DDBJ whole genome shotgun (WGS) entry which is preliminary data.</text>
</comment>
<sequence length="134" mass="14895">MPPLPIPEEHKIMSPFHFFGDGTDLSPEYHMVTPPVRKKRVYESPLSPSQTNNSLAEATNVNLPGKHPSETVIDGNLVAKKLRSLRKLRITHCTPGNEITIATQIANQKKEMQAICVNLNVLYGKLPSNQKGSR</sequence>
<proteinExistence type="predicted"/>
<dbReference type="Proteomes" id="UP001054945">
    <property type="component" value="Unassembled WGS sequence"/>
</dbReference>
<feature type="region of interest" description="Disordered" evidence="1">
    <location>
        <begin position="44"/>
        <end position="68"/>
    </location>
</feature>
<feature type="compositionally biased region" description="Polar residues" evidence="1">
    <location>
        <begin position="46"/>
        <end position="62"/>
    </location>
</feature>
<keyword evidence="3" id="KW-1185">Reference proteome</keyword>
<gene>
    <name evidence="2" type="ORF">CEXT_143601</name>
</gene>
<name>A0AAV4NEJ4_CAEEX</name>
<evidence type="ECO:0000313" key="2">
    <source>
        <dbReference type="EMBL" id="GIX82106.1"/>
    </source>
</evidence>
<dbReference type="AlphaFoldDB" id="A0AAV4NEJ4"/>
<evidence type="ECO:0000313" key="3">
    <source>
        <dbReference type="Proteomes" id="UP001054945"/>
    </source>
</evidence>
<dbReference type="EMBL" id="BPLR01020748">
    <property type="protein sequence ID" value="GIX82106.1"/>
    <property type="molecule type" value="Genomic_DNA"/>
</dbReference>